<dbReference type="PROSITE" id="PS51318">
    <property type="entry name" value="TAT"/>
    <property type="match status" value="1"/>
</dbReference>
<evidence type="ECO:0000256" key="1">
    <source>
        <dbReference type="SAM" id="MobiDB-lite"/>
    </source>
</evidence>
<feature type="domain" description="Glucose/Sorbosone dehydrogenase" evidence="2">
    <location>
        <begin position="152"/>
        <end position="334"/>
    </location>
</feature>
<dbReference type="InterPro" id="IPR011041">
    <property type="entry name" value="Quinoprot_gluc/sorb_DH_b-prop"/>
</dbReference>
<dbReference type="SUPFAM" id="SSF50952">
    <property type="entry name" value="Soluble quinoprotein glucose dehydrogenase"/>
    <property type="match status" value="1"/>
</dbReference>
<proteinExistence type="predicted"/>
<dbReference type="PANTHER" id="PTHR33546:SF1">
    <property type="entry name" value="LARGE, MULTIFUNCTIONAL SECRETED PROTEIN"/>
    <property type="match status" value="1"/>
</dbReference>
<dbReference type="PANTHER" id="PTHR33546">
    <property type="entry name" value="LARGE, MULTIFUNCTIONAL SECRETED PROTEIN-RELATED"/>
    <property type="match status" value="1"/>
</dbReference>
<evidence type="ECO:0000313" key="3">
    <source>
        <dbReference type="EMBL" id="AUV80949.1"/>
    </source>
</evidence>
<dbReference type="Gene3D" id="2.120.10.30">
    <property type="entry name" value="TolB, C-terminal domain"/>
    <property type="match status" value="1"/>
</dbReference>
<dbReference type="KEGG" id="srub:C2R22_04140"/>
<feature type="compositionally biased region" description="Polar residues" evidence="1">
    <location>
        <begin position="30"/>
        <end position="54"/>
    </location>
</feature>
<dbReference type="EMBL" id="CP026309">
    <property type="protein sequence ID" value="AUV80949.1"/>
    <property type="molecule type" value="Genomic_DNA"/>
</dbReference>
<reference evidence="3 4" key="1">
    <citation type="submission" date="2018-01" db="EMBL/GenBank/DDBJ databases">
        <title>Complete genome sequence of Salinigranum rubrum GX10T, an extremely halophilic archaeon isolated from a marine solar saltern.</title>
        <authorList>
            <person name="Han S."/>
        </authorList>
    </citation>
    <scope>NUCLEOTIDE SEQUENCE [LARGE SCALE GENOMIC DNA]</scope>
    <source>
        <strain evidence="3 4">GX10</strain>
    </source>
</reference>
<dbReference type="Proteomes" id="UP000236584">
    <property type="component" value="Chromosome"/>
</dbReference>
<dbReference type="AlphaFoldDB" id="A0A2I8VIS0"/>
<keyword evidence="4" id="KW-1185">Reference proteome</keyword>
<dbReference type="InterPro" id="IPR011042">
    <property type="entry name" value="6-blade_b-propeller_TolB-like"/>
</dbReference>
<organism evidence="3 4">
    <name type="scientific">Salinigranum rubrum</name>
    <dbReference type="NCBI Taxonomy" id="755307"/>
    <lineage>
        <taxon>Archaea</taxon>
        <taxon>Methanobacteriati</taxon>
        <taxon>Methanobacteriota</taxon>
        <taxon>Stenosarchaea group</taxon>
        <taxon>Halobacteria</taxon>
        <taxon>Halobacteriales</taxon>
        <taxon>Haloferacaceae</taxon>
        <taxon>Salinigranum</taxon>
    </lineage>
</organism>
<gene>
    <name evidence="3" type="ORF">C2R22_04140</name>
</gene>
<sequence length="409" mass="42805">MFSRSYCSSMNRREFLAVASLSALAGCATSSAPGSTADTGDTTTFSPPSATDETAASPAVSGLSVPDGFRVSTFADDGSLGGGEFRPGPEPGPRLLAAHEGAVYVTVPSQGRVVAFSTDDETATEVTTVVADLDRPHGIDFLDGQLYLATADQLLRYDLDGVAVASDSMQVLADDIPAGKYHWTRSLALSDGHLYLSAGNCLSGDCTAGNEDYLTAITRFDLDGSNPTTYATGLRNAVGIAWHDGRLFATDNGTDDLGPDLPPDEINVVAEGGDYGFPHYYGANVPVNESVSADAPTDALAPAVELPPHCAPLGFDFATGSAFPEAYRGDMFVALHGSWGREDPTGFEVVRVPYEEGTLGSPEPFLFGFLPDGKGMDEATGRPVDVLALDGTLYVSDDLGGRVYRVDVV</sequence>
<feature type="region of interest" description="Disordered" evidence="1">
    <location>
        <begin position="30"/>
        <end position="63"/>
    </location>
</feature>
<name>A0A2I8VIS0_9EURY</name>
<dbReference type="InterPro" id="IPR012938">
    <property type="entry name" value="Glc/Sorbosone_DH"/>
</dbReference>
<dbReference type="InterPro" id="IPR006311">
    <property type="entry name" value="TAT_signal"/>
</dbReference>
<accession>A0A2I8VIS0</accession>
<dbReference type="PROSITE" id="PS51257">
    <property type="entry name" value="PROKAR_LIPOPROTEIN"/>
    <property type="match status" value="1"/>
</dbReference>
<evidence type="ECO:0000259" key="2">
    <source>
        <dbReference type="Pfam" id="PF07995"/>
    </source>
</evidence>
<evidence type="ECO:0000313" key="4">
    <source>
        <dbReference type="Proteomes" id="UP000236584"/>
    </source>
</evidence>
<dbReference type="Pfam" id="PF07995">
    <property type="entry name" value="GSDH"/>
    <property type="match status" value="1"/>
</dbReference>
<protein>
    <recommendedName>
        <fullName evidence="2">Glucose/Sorbosone dehydrogenase domain-containing protein</fullName>
    </recommendedName>
</protein>